<dbReference type="InterPro" id="IPR050709">
    <property type="entry name" value="Biotin_Carboxyl_Carrier/Decarb"/>
</dbReference>
<evidence type="ECO:0000256" key="1">
    <source>
        <dbReference type="ARBA" id="ARBA00023267"/>
    </source>
</evidence>
<name>A0A3Q8S7R8_9FIRM</name>
<sequence length="107" mass="11351">MEKYKVSVDGKVYEVEIEKVGDFEPTASTPIASSGSGSALKAPIQGSVLSVLVKPGQSVSKGQPVMVIEAMKLENEIVADQDGVIDQVLVSEKQVVDNGQDLLTYRG</sequence>
<keyword evidence="1" id="KW-0092">Biotin</keyword>
<dbReference type="InterPro" id="IPR000089">
    <property type="entry name" value="Biotin_lipoyl"/>
</dbReference>
<dbReference type="InterPro" id="IPR011053">
    <property type="entry name" value="Single_hybrid_motif"/>
</dbReference>
<dbReference type="PANTHER" id="PTHR45266">
    <property type="entry name" value="OXALOACETATE DECARBOXYLASE ALPHA CHAIN"/>
    <property type="match status" value="1"/>
</dbReference>
<dbReference type="InterPro" id="IPR001882">
    <property type="entry name" value="Biotin_BS"/>
</dbReference>
<dbReference type="AlphaFoldDB" id="A0A3Q8S7R8"/>
<dbReference type="Proteomes" id="UP000278804">
    <property type="component" value="Chromosome"/>
</dbReference>
<feature type="domain" description="Lipoyl-binding" evidence="2">
    <location>
        <begin position="31"/>
        <end position="106"/>
    </location>
</feature>
<dbReference type="CDD" id="cd06850">
    <property type="entry name" value="biotinyl_domain"/>
    <property type="match status" value="1"/>
</dbReference>
<gene>
    <name evidence="3" type="ORF">EEI45_06350</name>
</gene>
<evidence type="ECO:0000313" key="3">
    <source>
        <dbReference type="EMBL" id="AZK44407.1"/>
    </source>
</evidence>
<keyword evidence="4" id="KW-1185">Reference proteome</keyword>
<proteinExistence type="predicted"/>
<organism evidence="3 4">
    <name type="scientific">Erysipelothrix piscisicarius</name>
    <dbReference type="NCBI Taxonomy" id="2485784"/>
    <lineage>
        <taxon>Bacteria</taxon>
        <taxon>Bacillati</taxon>
        <taxon>Bacillota</taxon>
        <taxon>Erysipelotrichia</taxon>
        <taxon>Erysipelotrichales</taxon>
        <taxon>Erysipelotrichaceae</taxon>
        <taxon>Erysipelothrix</taxon>
    </lineage>
</organism>
<dbReference type="EMBL" id="CP034234">
    <property type="protein sequence ID" value="AZK44407.1"/>
    <property type="molecule type" value="Genomic_DNA"/>
</dbReference>
<evidence type="ECO:0000313" key="4">
    <source>
        <dbReference type="Proteomes" id="UP000278804"/>
    </source>
</evidence>
<dbReference type="SUPFAM" id="SSF51230">
    <property type="entry name" value="Single hybrid motif"/>
    <property type="match status" value="1"/>
</dbReference>
<dbReference type="RefSeq" id="WP_125164580.1">
    <property type="nucleotide sequence ID" value="NZ_CP034234.1"/>
</dbReference>
<dbReference type="FunFam" id="2.40.50.100:FF:000003">
    <property type="entry name" value="Acetyl-CoA carboxylase biotin carboxyl carrier protein"/>
    <property type="match status" value="1"/>
</dbReference>
<dbReference type="PROSITE" id="PS00188">
    <property type="entry name" value="BIOTIN"/>
    <property type="match status" value="1"/>
</dbReference>
<dbReference type="Pfam" id="PF00364">
    <property type="entry name" value="Biotin_lipoyl"/>
    <property type="match status" value="1"/>
</dbReference>
<accession>A0A3Q8S7R8</accession>
<dbReference type="Gene3D" id="2.40.50.100">
    <property type="match status" value="1"/>
</dbReference>
<evidence type="ECO:0000259" key="2">
    <source>
        <dbReference type="PROSITE" id="PS50968"/>
    </source>
</evidence>
<dbReference type="KEGG" id="eri:EEI45_06350"/>
<dbReference type="PROSITE" id="PS50968">
    <property type="entry name" value="BIOTINYL_LIPOYL"/>
    <property type="match status" value="1"/>
</dbReference>
<reference evidence="3 4" key="1">
    <citation type="journal article" date="2020" name="Int. J. Syst. Evol. Microbiol.">
        <title>Description of Erysipelothrix piscisicarius sp. nov., an emergent fish pathogen, and assessment of virulence using a tiger barb (Puntigrus tetrazona) infection model.</title>
        <authorList>
            <person name="Pomaranski E.K."/>
            <person name="Griffin M.J."/>
            <person name="Camus A.C."/>
            <person name="Armwood A.R."/>
            <person name="Shelley J."/>
            <person name="Waldbieser G.C."/>
            <person name="LaFrentz B.R."/>
            <person name="Garcia J.C."/>
            <person name="Yanong R."/>
            <person name="Soto E."/>
        </authorList>
    </citation>
    <scope>NUCLEOTIDE SEQUENCE [LARGE SCALE GENOMIC DNA]</scope>
    <source>
        <strain evidence="3 4">15TAL0474</strain>
    </source>
</reference>
<protein>
    <submittedName>
        <fullName evidence="3">Biotin/lipoyl-binding protein</fullName>
    </submittedName>
</protein>
<dbReference type="PANTHER" id="PTHR45266:SF3">
    <property type="entry name" value="OXALOACETATE DECARBOXYLASE ALPHA CHAIN"/>
    <property type="match status" value="1"/>
</dbReference>